<dbReference type="InterPro" id="IPR036223">
    <property type="entry name" value="CAP_C_sf"/>
</dbReference>
<feature type="compositionally biased region" description="Pro residues" evidence="5">
    <location>
        <begin position="221"/>
        <end position="231"/>
    </location>
</feature>
<dbReference type="Gene3D" id="2.160.20.70">
    <property type="match status" value="1"/>
</dbReference>
<comment type="function">
    <text evidence="2">The N-terminal domain binds to adenylyl cyclase, thereby enabling adenylyl cyclase to be activated by upstream regulatory signals, such as Ras. The C-terminal domain is required for normal cellular morphology and growth control.</text>
</comment>
<reference evidence="7" key="1">
    <citation type="submission" date="2020-05" db="EMBL/GenBank/DDBJ databases">
        <title>Phylogenomic resolution of chytrid fungi.</title>
        <authorList>
            <person name="Stajich J.E."/>
            <person name="Amses K."/>
            <person name="Simmons R."/>
            <person name="Seto K."/>
            <person name="Myers J."/>
            <person name="Bonds A."/>
            <person name="Quandt C.A."/>
            <person name="Barry K."/>
            <person name="Liu P."/>
            <person name="Grigoriev I."/>
            <person name="Longcore J.E."/>
            <person name="James T.Y."/>
        </authorList>
    </citation>
    <scope>NUCLEOTIDE SEQUENCE</scope>
    <source>
        <strain evidence="7">JEL0476</strain>
    </source>
</reference>
<dbReference type="InterPro" id="IPR006599">
    <property type="entry name" value="CARP_motif"/>
</dbReference>
<comment type="caution">
    <text evidence="7">The sequence shown here is derived from an EMBL/GenBank/DDBJ whole genome shotgun (WGS) entry which is preliminary data.</text>
</comment>
<dbReference type="Pfam" id="PF08603">
    <property type="entry name" value="CAP_C"/>
    <property type="match status" value="1"/>
</dbReference>
<dbReference type="FunFam" id="1.25.40.330:FF:000001">
    <property type="entry name" value="Adenylyl cyclase-associated protein"/>
    <property type="match status" value="1"/>
</dbReference>
<accession>A0AAD5XXE0</accession>
<dbReference type="InterPro" id="IPR016098">
    <property type="entry name" value="CAP/MinC_C"/>
</dbReference>
<dbReference type="PANTHER" id="PTHR10652:SF0">
    <property type="entry name" value="ADENYLYL CYCLASE-ASSOCIATED PROTEIN"/>
    <property type="match status" value="1"/>
</dbReference>
<dbReference type="AlphaFoldDB" id="A0AAD5XXE0"/>
<dbReference type="SMART" id="SM00673">
    <property type="entry name" value="CARP"/>
    <property type="match status" value="2"/>
</dbReference>
<evidence type="ECO:0000259" key="6">
    <source>
        <dbReference type="PROSITE" id="PS51329"/>
    </source>
</evidence>
<dbReference type="PROSITE" id="PS51329">
    <property type="entry name" value="C_CAP_COFACTOR_C"/>
    <property type="match status" value="1"/>
</dbReference>
<dbReference type="Pfam" id="PF01213">
    <property type="entry name" value="CAP_N-CM"/>
    <property type="match status" value="1"/>
</dbReference>
<comment type="similarity">
    <text evidence="1 4">Belongs to the CAP family.</text>
</comment>
<evidence type="ECO:0000256" key="3">
    <source>
        <dbReference type="ARBA" id="ARBA00072052"/>
    </source>
</evidence>
<dbReference type="EMBL" id="JADGJW010000124">
    <property type="protein sequence ID" value="KAJ3223586.1"/>
    <property type="molecule type" value="Genomic_DNA"/>
</dbReference>
<dbReference type="InterPro" id="IPR053950">
    <property type="entry name" value="CAP_N"/>
</dbReference>
<dbReference type="GO" id="GO:0003779">
    <property type="term" value="F:actin binding"/>
    <property type="evidence" value="ECO:0007669"/>
    <property type="project" value="InterPro"/>
</dbReference>
<dbReference type="InterPro" id="IPR001837">
    <property type="entry name" value="Adenylate_cyclase-assoc_CAP"/>
</dbReference>
<dbReference type="GO" id="GO:0007015">
    <property type="term" value="P:actin filament organization"/>
    <property type="evidence" value="ECO:0007669"/>
    <property type="project" value="TreeGrafter"/>
</dbReference>
<gene>
    <name evidence="7" type="primary">CAP1_1</name>
    <name evidence="7" type="ORF">HK099_000936</name>
</gene>
<name>A0AAD5XXE0_9FUNG</name>
<evidence type="ECO:0000313" key="7">
    <source>
        <dbReference type="EMBL" id="KAJ3223586.1"/>
    </source>
</evidence>
<dbReference type="InterPro" id="IPR013992">
    <property type="entry name" value="Adenylate_cyclase-assoc_CAP_N"/>
</dbReference>
<evidence type="ECO:0000256" key="1">
    <source>
        <dbReference type="ARBA" id="ARBA00007659"/>
    </source>
</evidence>
<dbReference type="SUPFAM" id="SSF69340">
    <property type="entry name" value="C-terminal domain of adenylylcyclase associated protein"/>
    <property type="match status" value="1"/>
</dbReference>
<dbReference type="SUPFAM" id="SSF101278">
    <property type="entry name" value="N-terminal domain of adenylylcyclase associated protein, CAP"/>
    <property type="match status" value="1"/>
</dbReference>
<dbReference type="PANTHER" id="PTHR10652">
    <property type="entry name" value="ADENYLYL CYCLASE-ASSOCIATED PROTEIN"/>
    <property type="match status" value="1"/>
</dbReference>
<dbReference type="InterPro" id="IPR036222">
    <property type="entry name" value="CAP_N_sf"/>
</dbReference>
<protein>
    <recommendedName>
        <fullName evidence="3 4">Adenylyl cyclase-associated protein</fullName>
    </recommendedName>
</protein>
<sequence>MESVLARLEAATARLEKLSNQGVSKSLNEVATESTSTSASVAAFQEIVSGSLAEFLNDSAKLGSLVNEQANLVKAAFNHQLAIITTSSKSKKPADQKVLQDLTKPLSTTIQQIVELKDKNRPSKLFNHLAVVAESIGALGWVVVEPTPVPYVGELKESGQFWANKVIKEFKDSDKSQVEWANNYMNLLSELQSYVKKWHTTGLSWNPKGGDASTADVSKVPPTPTPTPVPAKPTVAGAGLLAGLSGAVSGLRKVDKSEMENHNNNPSVIVDKTEIRHVVYIYNCQNSTVQITGKVNAVTLDNCKKVGLVLENVVSTVDVVNCKSCKVQITGKAPTANIDKTDGLQLFLSREGLDVEIFTAKSSELNVVFEDPKVAPGSADYIEKPLSEQFKTKIVDGSLVTVPVEHTG</sequence>
<evidence type="ECO:0000256" key="2">
    <source>
        <dbReference type="ARBA" id="ARBA00054756"/>
    </source>
</evidence>
<proteinExistence type="inferred from homology"/>
<dbReference type="GO" id="GO:0005737">
    <property type="term" value="C:cytoplasm"/>
    <property type="evidence" value="ECO:0007669"/>
    <property type="project" value="TreeGrafter"/>
</dbReference>
<dbReference type="Pfam" id="PF21938">
    <property type="entry name" value="CAP_N"/>
    <property type="match status" value="1"/>
</dbReference>
<dbReference type="Gene3D" id="1.25.40.330">
    <property type="entry name" value="Adenylate cyclase-associated CAP, N-terminal domain"/>
    <property type="match status" value="1"/>
</dbReference>
<dbReference type="InterPro" id="IPR018106">
    <property type="entry name" value="CAP_CS_N"/>
</dbReference>
<evidence type="ECO:0000256" key="5">
    <source>
        <dbReference type="SAM" id="MobiDB-lite"/>
    </source>
</evidence>
<evidence type="ECO:0000256" key="4">
    <source>
        <dbReference type="RuleBase" id="RU000647"/>
    </source>
</evidence>
<dbReference type="InterPro" id="IPR013912">
    <property type="entry name" value="Adenylate_cyclase-assoc_CAP_C"/>
</dbReference>
<keyword evidence="8" id="KW-1185">Reference proteome</keyword>
<organism evidence="7 8">
    <name type="scientific">Clydaea vesicula</name>
    <dbReference type="NCBI Taxonomy" id="447962"/>
    <lineage>
        <taxon>Eukaryota</taxon>
        <taxon>Fungi</taxon>
        <taxon>Fungi incertae sedis</taxon>
        <taxon>Chytridiomycota</taxon>
        <taxon>Chytridiomycota incertae sedis</taxon>
        <taxon>Chytridiomycetes</taxon>
        <taxon>Lobulomycetales</taxon>
        <taxon>Lobulomycetaceae</taxon>
        <taxon>Clydaea</taxon>
    </lineage>
</organism>
<dbReference type="GO" id="GO:0019933">
    <property type="term" value="P:cAMP-mediated signaling"/>
    <property type="evidence" value="ECO:0007669"/>
    <property type="project" value="TreeGrafter"/>
</dbReference>
<feature type="region of interest" description="Disordered" evidence="5">
    <location>
        <begin position="206"/>
        <end position="231"/>
    </location>
</feature>
<dbReference type="PROSITE" id="PS01088">
    <property type="entry name" value="CAP_1"/>
    <property type="match status" value="1"/>
</dbReference>
<dbReference type="GO" id="GO:0008179">
    <property type="term" value="F:adenylate cyclase binding"/>
    <property type="evidence" value="ECO:0007669"/>
    <property type="project" value="TreeGrafter"/>
</dbReference>
<evidence type="ECO:0000313" key="8">
    <source>
        <dbReference type="Proteomes" id="UP001211065"/>
    </source>
</evidence>
<dbReference type="InterPro" id="IPR017901">
    <property type="entry name" value="C-CAP_CF_C-like"/>
</dbReference>
<dbReference type="Proteomes" id="UP001211065">
    <property type="component" value="Unassembled WGS sequence"/>
</dbReference>
<feature type="domain" description="C-CAP/cofactor C-like" evidence="6">
    <location>
        <begin position="222"/>
        <end position="388"/>
    </location>
</feature>